<reference evidence="2 3" key="1">
    <citation type="submission" date="2016-10" db="EMBL/GenBank/DDBJ databases">
        <authorList>
            <person name="de Groot N.N."/>
        </authorList>
    </citation>
    <scope>NUCLEOTIDE SEQUENCE [LARGE SCALE GENOMIC DNA]</scope>
    <source>
        <strain evidence="2 3">DSM 21228</strain>
    </source>
</reference>
<dbReference type="OrthoDB" id="5622183at2"/>
<name>A0A1H4C7B1_9GAMM</name>
<organism evidence="2 3">
    <name type="scientific">Thiothrix caldifontis</name>
    <dbReference type="NCBI Taxonomy" id="525918"/>
    <lineage>
        <taxon>Bacteria</taxon>
        <taxon>Pseudomonadati</taxon>
        <taxon>Pseudomonadota</taxon>
        <taxon>Gammaproteobacteria</taxon>
        <taxon>Thiotrichales</taxon>
        <taxon>Thiotrichaceae</taxon>
        <taxon>Thiothrix</taxon>
    </lineage>
</organism>
<dbReference type="Gene3D" id="1.10.260.40">
    <property type="entry name" value="lambda repressor-like DNA-binding domains"/>
    <property type="match status" value="1"/>
</dbReference>
<dbReference type="AlphaFoldDB" id="A0A1H4C7B1"/>
<gene>
    <name evidence="2" type="ORF">SAMN05660964_01891</name>
</gene>
<dbReference type="CDD" id="cd00093">
    <property type="entry name" value="HTH_XRE"/>
    <property type="match status" value="1"/>
</dbReference>
<evidence type="ECO:0000259" key="1">
    <source>
        <dbReference type="PROSITE" id="PS50943"/>
    </source>
</evidence>
<evidence type="ECO:0000313" key="2">
    <source>
        <dbReference type="EMBL" id="SEA56236.1"/>
    </source>
</evidence>
<sequence length="318" mass="37010">MQADTQNRHIPQDGKRLKALRKIKGLSQAGLAQALQTLIKPYMKQGFVIQQPDIARIELEKSTLDVPALLGYSQFFGTDIDDLLKPHFRSLHKNAFCLQQFSTDSDADDYFTHMEAAGRILAYSQFPSSFFMENQATNRRFKQIAQPDYCETHLHTLDSLLSFIFSPISRYGYTQRNSILERYVKHFRQRHHKRLYFFSRASFTPHSLFPNLVLLPEKATLLMLAPIMQQQQGDVFLEIHDELICKQVHDFYFQTVPLLEANVTLLRIGRETLTLLQDGISMEMSIRFFYEEVQKRSPEDSAAVMENFSLDIQEMLKE</sequence>
<protein>
    <recommendedName>
        <fullName evidence="1">HTH cro/C1-type domain-containing protein</fullName>
    </recommendedName>
</protein>
<dbReference type="RefSeq" id="WP_093067871.1">
    <property type="nucleotide sequence ID" value="NZ_FNQP01000009.1"/>
</dbReference>
<keyword evidence="3" id="KW-1185">Reference proteome</keyword>
<dbReference type="EMBL" id="FNQP01000009">
    <property type="protein sequence ID" value="SEA56236.1"/>
    <property type="molecule type" value="Genomic_DNA"/>
</dbReference>
<accession>A0A1H4C7B1</accession>
<evidence type="ECO:0000313" key="3">
    <source>
        <dbReference type="Proteomes" id="UP000199397"/>
    </source>
</evidence>
<feature type="domain" description="HTH cro/C1-type" evidence="1">
    <location>
        <begin position="17"/>
        <end position="83"/>
    </location>
</feature>
<dbReference type="InterPro" id="IPR010982">
    <property type="entry name" value="Lambda_DNA-bd_dom_sf"/>
</dbReference>
<dbReference type="Proteomes" id="UP000199397">
    <property type="component" value="Unassembled WGS sequence"/>
</dbReference>
<dbReference type="PROSITE" id="PS50943">
    <property type="entry name" value="HTH_CROC1"/>
    <property type="match status" value="1"/>
</dbReference>
<dbReference type="InterPro" id="IPR001387">
    <property type="entry name" value="Cro/C1-type_HTH"/>
</dbReference>
<dbReference type="SUPFAM" id="SSF47413">
    <property type="entry name" value="lambda repressor-like DNA-binding domains"/>
    <property type="match status" value="1"/>
</dbReference>
<proteinExistence type="predicted"/>
<dbReference type="GO" id="GO:0003677">
    <property type="term" value="F:DNA binding"/>
    <property type="evidence" value="ECO:0007669"/>
    <property type="project" value="InterPro"/>
</dbReference>